<protein>
    <submittedName>
        <fullName evidence="2">Uncharacterized protein</fullName>
    </submittedName>
</protein>
<keyword evidence="3" id="KW-1185">Reference proteome</keyword>
<gene>
    <name evidence="2" type="ORF">BKM31_17005</name>
</gene>
<feature type="compositionally biased region" description="Polar residues" evidence="1">
    <location>
        <begin position="336"/>
        <end position="357"/>
    </location>
</feature>
<feature type="compositionally biased region" description="Pro residues" evidence="1">
    <location>
        <begin position="497"/>
        <end position="539"/>
    </location>
</feature>
<proteinExistence type="predicted"/>
<reference evidence="3" key="1">
    <citation type="journal article" date="2017" name="Med. Chem. Commun.">
        <title>Nonomuraea sp. ATCC 55076 harbours the largest actinomycete chromosome to date and the kistamicin biosynthetic gene cluster.</title>
        <authorList>
            <person name="Nazari B."/>
            <person name="Forneris C.C."/>
            <person name="Gibson M.I."/>
            <person name="Moon K."/>
            <person name="Schramma K.R."/>
            <person name="Seyedsayamdost M.R."/>
        </authorList>
    </citation>
    <scope>NUCLEOTIDE SEQUENCE [LARGE SCALE GENOMIC DNA]</scope>
    <source>
        <strain evidence="3">ATCC 55076</strain>
    </source>
</reference>
<dbReference type="PANTHER" id="PTHR48125:SF12">
    <property type="entry name" value="AT HOOK TRANSCRIPTION FACTOR FAMILY-RELATED"/>
    <property type="match status" value="1"/>
</dbReference>
<evidence type="ECO:0000256" key="1">
    <source>
        <dbReference type="SAM" id="MobiDB-lite"/>
    </source>
</evidence>
<dbReference type="RefSeq" id="WP_155127429.1">
    <property type="nucleotide sequence ID" value="NZ_CP017717.1"/>
</dbReference>
<name>A0A1U9ZYA1_9ACTN</name>
<dbReference type="OrthoDB" id="4312432at2"/>
<evidence type="ECO:0000313" key="2">
    <source>
        <dbReference type="EMBL" id="AQZ62933.1"/>
    </source>
</evidence>
<dbReference type="AlphaFoldDB" id="A0A1U9ZYA1"/>
<organism evidence="2 3">
    <name type="scientific">[Actinomadura] parvosata subsp. kistnae</name>
    <dbReference type="NCBI Taxonomy" id="1909395"/>
    <lineage>
        <taxon>Bacteria</taxon>
        <taxon>Bacillati</taxon>
        <taxon>Actinomycetota</taxon>
        <taxon>Actinomycetes</taxon>
        <taxon>Streptosporangiales</taxon>
        <taxon>Streptosporangiaceae</taxon>
        <taxon>Nonomuraea</taxon>
    </lineage>
</organism>
<accession>A0A1U9ZYA1</accession>
<feature type="region of interest" description="Disordered" evidence="1">
    <location>
        <begin position="316"/>
        <end position="362"/>
    </location>
</feature>
<dbReference type="KEGG" id="noa:BKM31_17005"/>
<sequence>MDKAEEFVRAEARILDPREILTSSVDVLLGVSAEAKAALMPLGIQTVFDLASSSLFHAARDLGRSLGGAPSSLAEHGQVPGDVVDDAARGNEPETLALCGIEVLRAVAPDARTALENALHVKNVRDLGLWPPYRAARSILAAAYGDVDDVARMDPEMPADLVPVNGRYPTERVQYECLILESLAGGAGEFIPLESAGQVDLAALAAEANGYLTPAVGVLLTYQQSWYARGLSLGNLIHSVALAPGESTKIAMIDWSRRTRTGTTEAIEENEVLQEDLGRIRALTEITSAVAKETQQGRSAAQTLASAWERGTAEGSASTGIIWDSGPHPGVRTHGESTGESGNTGFASSWSTSSGQREVSGKLQQDIVDRTQQAAHSTRTRRASIVREASQQESETLTTRTITNYNHMHALTVQYYEVVQQFRTVIEQTNAERVLFVPLRPLDFRNEQVVDRYRVVLLAAALTPTVRELLQYPRGTTRITSPLITGSGLYTPDRRLPPPPPPASQAAGQPPPPGQPPPGQRPPGEPPPGQPSPGQPPPGVATKPSSMFAQDRWTGANIVEARDATAGIANVLADGRLVLPADAILWDVDFLADDKSIAPVQLRLSGVDGSEVVVEYGERGWDLSGNRRRLEELASVRITTSGLANKENAGFVSCIFVFRSRSFRIVFPVRLVSAQSLDVFAAATVTAELAAHLNRSRLHYSRAIWNSVDDATLGILLSRFTFPAKTAAGTRGRPLVELVDPAPVGLVGNLLAFRAPGLGDEAALAEEYKTAVREDHIPVPSGGVFAEAVLGRFNAAERLDLTRFWDWADSPIPIQAPNIAALGSGSRGTEDDLRPGQLSSPVLNIVNPPGLPDPTGMTHVLAAIQNGMMFRDMSGLAGTIGLAQAGVAAAQQGAQHAAEQAGLNAKVAAELGAKVAEIVGKLIAAWTTGGAGVAAGGLAGAGLVGGGGAGAEGGLLNAPKGLSKSGSLLNYARTMDERGVAQPAGTNESKTSATDGRTWEAAAATSLGVGGGGPAGPMGVFADWVADVSTGVGWPFKGKVVDGLMKAAAEWKLPLTQAGAEAIAEAMSLGQAQKLGEDLPTDKAKADKLNKEKMAILREITTTIIAKTKDQKLKKELQDLIAAVDKMSKPGP</sequence>
<evidence type="ECO:0000313" key="3">
    <source>
        <dbReference type="Proteomes" id="UP000190797"/>
    </source>
</evidence>
<feature type="region of interest" description="Disordered" evidence="1">
    <location>
        <begin position="481"/>
        <end position="545"/>
    </location>
</feature>
<dbReference type="EMBL" id="CP017717">
    <property type="protein sequence ID" value="AQZ62933.1"/>
    <property type="molecule type" value="Genomic_DNA"/>
</dbReference>
<dbReference type="PANTHER" id="PTHR48125">
    <property type="entry name" value="LP07818P1"/>
    <property type="match status" value="1"/>
</dbReference>
<dbReference type="Proteomes" id="UP000190797">
    <property type="component" value="Chromosome"/>
</dbReference>